<accession>A0A5S9MFG4</accession>
<evidence type="ECO:0000313" key="3">
    <source>
        <dbReference type="Proteomes" id="UP000464658"/>
    </source>
</evidence>
<name>A0A5S9MFG4_BACIA</name>
<evidence type="ECO:0000256" key="1">
    <source>
        <dbReference type="SAM" id="Phobius"/>
    </source>
</evidence>
<gene>
    <name evidence="2" type="primary">ytvB</name>
    <name evidence="2" type="ORF">BsIDN1_53190</name>
</gene>
<feature type="transmembrane region" description="Helical" evidence="1">
    <location>
        <begin position="37"/>
        <end position="59"/>
    </location>
</feature>
<dbReference type="AlphaFoldDB" id="A0A5S9MFG4"/>
<dbReference type="EMBL" id="AP021906">
    <property type="protein sequence ID" value="BBP91701.1"/>
    <property type="molecule type" value="Genomic_DNA"/>
</dbReference>
<evidence type="ECO:0000313" key="2">
    <source>
        <dbReference type="EMBL" id="BBP91701.1"/>
    </source>
</evidence>
<keyword evidence="1" id="KW-0472">Membrane</keyword>
<reference evidence="2 3" key="1">
    <citation type="submission" date="2019-12" db="EMBL/GenBank/DDBJ databases">
        <title>Full genome sequence of a Bacillus safensis strain isolated from commercially available natto in Indonesia.</title>
        <authorList>
            <person name="Yoshida M."/>
            <person name="Uomi M."/>
            <person name="Waturangi D."/>
            <person name="Ekaputri J.J."/>
            <person name="Setiamarga D.H.E."/>
        </authorList>
    </citation>
    <scope>NUCLEOTIDE SEQUENCE [LARGE SCALE GENOMIC DNA]</scope>
    <source>
        <strain evidence="2 3">IDN1</strain>
    </source>
</reference>
<organism evidence="2 3">
    <name type="scientific">Bacillus safensis</name>
    <dbReference type="NCBI Taxonomy" id="561879"/>
    <lineage>
        <taxon>Bacteria</taxon>
        <taxon>Bacillati</taxon>
        <taxon>Bacillota</taxon>
        <taxon>Bacilli</taxon>
        <taxon>Bacillales</taxon>
        <taxon>Bacillaceae</taxon>
        <taxon>Bacillus</taxon>
    </lineage>
</organism>
<evidence type="ECO:0008006" key="4">
    <source>
        <dbReference type="Google" id="ProtNLM"/>
    </source>
</evidence>
<dbReference type="Proteomes" id="UP000464658">
    <property type="component" value="Chromosome"/>
</dbReference>
<proteinExistence type="predicted"/>
<sequence length="109" mass="12161">MLQQVIIACAIGGVMGILGHVKKKKKRLEKPRMTKKLFIYLGFIEDWLVGMIAATLLVLSSNPESSLHLIILSIISGYGGEAVLRSFDFVREERSQDAGSNRHNRSPHE</sequence>
<dbReference type="InterPro" id="IPR025353">
    <property type="entry name" value="DUF4257"/>
</dbReference>
<keyword evidence="1" id="KW-0812">Transmembrane</keyword>
<keyword evidence="1" id="KW-1133">Transmembrane helix</keyword>
<feature type="transmembrane region" description="Helical" evidence="1">
    <location>
        <begin position="5"/>
        <end position="21"/>
    </location>
</feature>
<dbReference type="Pfam" id="PF14074">
    <property type="entry name" value="DUF4257"/>
    <property type="match status" value="1"/>
</dbReference>
<protein>
    <recommendedName>
        <fullName evidence="4">DUF4257 domain-containing protein</fullName>
    </recommendedName>
</protein>